<evidence type="ECO:0000256" key="1">
    <source>
        <dbReference type="ARBA" id="ARBA00022723"/>
    </source>
</evidence>
<dbReference type="GO" id="GO:0005634">
    <property type="term" value="C:nucleus"/>
    <property type="evidence" value="ECO:0007669"/>
    <property type="project" value="TreeGrafter"/>
</dbReference>
<name>J0DDL8_AURST</name>
<dbReference type="SUPFAM" id="SSF144232">
    <property type="entry name" value="HIT/MYND zinc finger-like"/>
    <property type="match status" value="1"/>
</dbReference>
<dbReference type="GO" id="GO:0000981">
    <property type="term" value="F:DNA-binding transcription factor activity, RNA polymerase II-specific"/>
    <property type="evidence" value="ECO:0007669"/>
    <property type="project" value="TreeGrafter"/>
</dbReference>
<dbReference type="PROSITE" id="PS01360">
    <property type="entry name" value="ZF_MYND_1"/>
    <property type="match status" value="1"/>
</dbReference>
<dbReference type="KEGG" id="adl:AURDEDRAFT_114295"/>
<dbReference type="InParanoid" id="J0DDL8"/>
<sequence length="286" mass="31303">MSGLSLFKKAEMAYMLDSNVPQAFDLYVQSIRKIIKNEDVAQKFPQPIPVPDMPQELLGIVWRNFVGFFRDPALGFTVDNAPDAYKLLLSFKPSSTPAYPEFEKRSGKRGAELLKGMQITAGFTLGLMAWDKRDRATAAKRYNEALALAETHAPFVGRPTAPRSGLELYVYNDVQECRSNLAKLVASDAKNAQLLGDAAVGRKETKELPLPTARIEPDGSITALNEITFATDVCHACQKRDVKLSKCSKCKKATYCGRECQTAHWPSHKAACKKAAAAAAAQATAS</sequence>
<proteinExistence type="predicted"/>
<evidence type="ECO:0000313" key="7">
    <source>
        <dbReference type="Proteomes" id="UP000006514"/>
    </source>
</evidence>
<organism evidence="6 7">
    <name type="scientific">Auricularia subglabra (strain TFB-10046 / SS5)</name>
    <name type="common">White-rot fungus</name>
    <name type="synonym">Auricularia delicata (strain TFB10046)</name>
    <dbReference type="NCBI Taxonomy" id="717982"/>
    <lineage>
        <taxon>Eukaryota</taxon>
        <taxon>Fungi</taxon>
        <taxon>Dikarya</taxon>
        <taxon>Basidiomycota</taxon>
        <taxon>Agaricomycotina</taxon>
        <taxon>Agaricomycetes</taxon>
        <taxon>Auriculariales</taxon>
        <taxon>Auriculariaceae</taxon>
        <taxon>Auricularia</taxon>
    </lineage>
</organism>
<keyword evidence="2 4" id="KW-0863">Zinc-finger</keyword>
<dbReference type="Proteomes" id="UP000006514">
    <property type="component" value="Unassembled WGS sequence"/>
</dbReference>
<evidence type="ECO:0000313" key="6">
    <source>
        <dbReference type="EMBL" id="EJD44549.1"/>
    </source>
</evidence>
<dbReference type="eggNOG" id="ENOG502SCF9">
    <property type="taxonomic scope" value="Eukaryota"/>
</dbReference>
<dbReference type="PANTHER" id="PTHR10237:SF14">
    <property type="entry name" value="MYND-TYPE DOMAIN-CONTAINING PROTEIN"/>
    <property type="match status" value="1"/>
</dbReference>
<reference evidence="7" key="1">
    <citation type="journal article" date="2012" name="Science">
        <title>The Paleozoic origin of enzymatic lignin decomposition reconstructed from 31 fungal genomes.</title>
        <authorList>
            <person name="Floudas D."/>
            <person name="Binder M."/>
            <person name="Riley R."/>
            <person name="Barry K."/>
            <person name="Blanchette R.A."/>
            <person name="Henrissat B."/>
            <person name="Martinez A.T."/>
            <person name="Otillar R."/>
            <person name="Spatafora J.W."/>
            <person name="Yadav J.S."/>
            <person name="Aerts A."/>
            <person name="Benoit I."/>
            <person name="Boyd A."/>
            <person name="Carlson A."/>
            <person name="Copeland A."/>
            <person name="Coutinho P.M."/>
            <person name="de Vries R.P."/>
            <person name="Ferreira P."/>
            <person name="Findley K."/>
            <person name="Foster B."/>
            <person name="Gaskell J."/>
            <person name="Glotzer D."/>
            <person name="Gorecki P."/>
            <person name="Heitman J."/>
            <person name="Hesse C."/>
            <person name="Hori C."/>
            <person name="Igarashi K."/>
            <person name="Jurgens J.A."/>
            <person name="Kallen N."/>
            <person name="Kersten P."/>
            <person name="Kohler A."/>
            <person name="Kuees U."/>
            <person name="Kumar T.K.A."/>
            <person name="Kuo A."/>
            <person name="LaButti K."/>
            <person name="Larrondo L.F."/>
            <person name="Lindquist E."/>
            <person name="Ling A."/>
            <person name="Lombard V."/>
            <person name="Lucas S."/>
            <person name="Lundell T."/>
            <person name="Martin R."/>
            <person name="McLaughlin D.J."/>
            <person name="Morgenstern I."/>
            <person name="Morin E."/>
            <person name="Murat C."/>
            <person name="Nagy L.G."/>
            <person name="Nolan M."/>
            <person name="Ohm R.A."/>
            <person name="Patyshakuliyeva A."/>
            <person name="Rokas A."/>
            <person name="Ruiz-Duenas F.J."/>
            <person name="Sabat G."/>
            <person name="Salamov A."/>
            <person name="Samejima M."/>
            <person name="Schmutz J."/>
            <person name="Slot J.C."/>
            <person name="St John F."/>
            <person name="Stenlid J."/>
            <person name="Sun H."/>
            <person name="Sun S."/>
            <person name="Syed K."/>
            <person name="Tsang A."/>
            <person name="Wiebenga A."/>
            <person name="Young D."/>
            <person name="Pisabarro A."/>
            <person name="Eastwood D.C."/>
            <person name="Martin F."/>
            <person name="Cullen D."/>
            <person name="Grigoriev I.V."/>
            <person name="Hibbett D.S."/>
        </authorList>
    </citation>
    <scope>NUCLEOTIDE SEQUENCE [LARGE SCALE GENOMIC DNA]</scope>
    <source>
        <strain evidence="7">TFB10046</strain>
    </source>
</reference>
<feature type="domain" description="MYND-type" evidence="5">
    <location>
        <begin position="234"/>
        <end position="272"/>
    </location>
</feature>
<keyword evidence="1" id="KW-0479">Metal-binding</keyword>
<dbReference type="PANTHER" id="PTHR10237">
    <property type="entry name" value="DEFORMED EPIDERMAL AUTOREGULATORY FACTOR 1 HOMOLOG SUPPRESSIN"/>
    <property type="match status" value="1"/>
</dbReference>
<dbReference type="PROSITE" id="PS50865">
    <property type="entry name" value="ZF_MYND_2"/>
    <property type="match status" value="1"/>
</dbReference>
<dbReference type="GO" id="GO:0008270">
    <property type="term" value="F:zinc ion binding"/>
    <property type="evidence" value="ECO:0007669"/>
    <property type="project" value="UniProtKB-KW"/>
</dbReference>
<evidence type="ECO:0000256" key="2">
    <source>
        <dbReference type="ARBA" id="ARBA00022771"/>
    </source>
</evidence>
<dbReference type="InterPro" id="IPR002893">
    <property type="entry name" value="Znf_MYND"/>
</dbReference>
<dbReference type="Pfam" id="PF01753">
    <property type="entry name" value="zf-MYND"/>
    <property type="match status" value="1"/>
</dbReference>
<evidence type="ECO:0000256" key="3">
    <source>
        <dbReference type="ARBA" id="ARBA00022833"/>
    </source>
</evidence>
<evidence type="ECO:0000259" key="5">
    <source>
        <dbReference type="PROSITE" id="PS50865"/>
    </source>
</evidence>
<dbReference type="Gene3D" id="6.10.140.2220">
    <property type="match status" value="1"/>
</dbReference>
<dbReference type="OMA" id="ANALEPW"/>
<dbReference type="AlphaFoldDB" id="J0DDL8"/>
<dbReference type="InterPro" id="IPR024119">
    <property type="entry name" value="TF_DEAF-1"/>
</dbReference>
<protein>
    <recommendedName>
        <fullName evidence="5">MYND-type domain-containing protein</fullName>
    </recommendedName>
</protein>
<dbReference type="EMBL" id="JH687770">
    <property type="protein sequence ID" value="EJD44549.1"/>
    <property type="molecule type" value="Genomic_DNA"/>
</dbReference>
<accession>J0DDL8</accession>
<evidence type="ECO:0000256" key="4">
    <source>
        <dbReference type="PROSITE-ProRule" id="PRU00134"/>
    </source>
</evidence>
<keyword evidence="3" id="KW-0862">Zinc</keyword>
<gene>
    <name evidence="6" type="ORF">AURDEDRAFT_114295</name>
</gene>
<keyword evidence="7" id="KW-1185">Reference proteome</keyword>
<dbReference type="OrthoDB" id="341421at2759"/>